<proteinExistence type="predicted"/>
<dbReference type="STRING" id="999415.HMPREF9943_01124"/>
<protein>
    <recommendedName>
        <fullName evidence="3">Mannosyl-glycoprotein endo-beta-N-acetylglucosamidase-like domain-containing protein</fullName>
    </recommendedName>
</protein>
<evidence type="ECO:0000313" key="1">
    <source>
        <dbReference type="EMBL" id="EMD16570.1"/>
    </source>
</evidence>
<sequence>MILIAICMLGTAYFILGRREVPVEGYISLVKEAGVLKKAPDETSQTLHTLPVGTPLIVVAHVTYLHQSYEKIGAYVNGQRLTGYVLKDKLKKYEFDESFEAKIQKFPESYRQSLRYIHSLYSHWHFRIMYSNHSFEDAAKAYQKKALIASDKNSLIESTKIIEGKVWRKANIDTVRYYLDPRNHLSASQSVMFEQQTLNKEETLNDARKMLADTFMTGMEPTSNKKWETLYYQAALKYNISLSNLIARAIVEQAAKETKSGGAGNIGGHARGDKSGKIYYNIFNIGANSGAQDGIDYAKKQGWDTREKAINGGADYLSRKYIQSGQDTLYLQRFDIHYKNLGTHSYMTNIMAPVNEAKHMFDGYMNIKNENITRRLLIPVYLNMPKNTDYPDRTDLLNRMSFYKYYFFKDISQMKFKYQKNIKYTGNPVTPQLKVYSGVNLLRENIDYTIRYSSHTKKGKVNVTVFGLNQYYNTYKFTYNIN</sequence>
<reference evidence="1 2" key="1">
    <citation type="submission" date="2013-02" db="EMBL/GenBank/DDBJ databases">
        <title>The Genome Sequence of Lactobacillus catenaformis F0143.</title>
        <authorList>
            <consortium name="The Broad Institute Genome Sequencing Platform"/>
            <person name="Earl A."/>
            <person name="Ward D."/>
            <person name="Feldgarden M."/>
            <person name="Gevers D."/>
            <person name="Izard J."/>
            <person name="Blanton J.M."/>
            <person name="Mathney J."/>
            <person name="Dewhirst F.E."/>
            <person name="Young S.K."/>
            <person name="Zeng Q."/>
            <person name="Gargeya S."/>
            <person name="Fitzgerald M."/>
            <person name="Haas B."/>
            <person name="Abouelleil A."/>
            <person name="Alvarado L."/>
            <person name="Arachchi H.M."/>
            <person name="Berlin A."/>
            <person name="Chapman S.B."/>
            <person name="Gearin G."/>
            <person name="Goldberg J."/>
            <person name="Griggs A."/>
            <person name="Gujja S."/>
            <person name="Hansen M."/>
            <person name="Heiman D."/>
            <person name="Howarth C."/>
            <person name="Larimer J."/>
            <person name="Lui A."/>
            <person name="MacDonald P.J.P."/>
            <person name="McCowen C."/>
            <person name="Montmayeur A."/>
            <person name="Murphy C."/>
            <person name="Neiman D."/>
            <person name="Pearson M."/>
            <person name="Priest M."/>
            <person name="Roberts A."/>
            <person name="Saif S."/>
            <person name="Shea T."/>
            <person name="Sisk P."/>
            <person name="Stolte C."/>
            <person name="Sykes S."/>
            <person name="Wortman J."/>
            <person name="Nusbaum C."/>
            <person name="Birren B."/>
        </authorList>
    </citation>
    <scope>NUCLEOTIDE SEQUENCE [LARGE SCALE GENOMIC DNA]</scope>
    <source>
        <strain evidence="1 2">OT 569</strain>
    </source>
</reference>
<organism evidence="1 2">
    <name type="scientific">Eggerthia catenaformis OT 569 = DSM 20559</name>
    <dbReference type="NCBI Taxonomy" id="999415"/>
    <lineage>
        <taxon>Bacteria</taxon>
        <taxon>Bacillati</taxon>
        <taxon>Bacillota</taxon>
        <taxon>Erysipelotrichia</taxon>
        <taxon>Erysipelotrichales</taxon>
        <taxon>Coprobacillaceae</taxon>
        <taxon>Eggerthia</taxon>
    </lineage>
</organism>
<accession>M2Q0W1</accession>
<evidence type="ECO:0008006" key="3">
    <source>
        <dbReference type="Google" id="ProtNLM"/>
    </source>
</evidence>
<dbReference type="EMBL" id="AGEJ01000018">
    <property type="protein sequence ID" value="EMD16570.1"/>
    <property type="molecule type" value="Genomic_DNA"/>
</dbReference>
<comment type="caution">
    <text evidence="1">The sequence shown here is derived from an EMBL/GenBank/DDBJ whole genome shotgun (WGS) entry which is preliminary data.</text>
</comment>
<dbReference type="eggNOG" id="COG4193">
    <property type="taxonomic scope" value="Bacteria"/>
</dbReference>
<dbReference type="AlphaFoldDB" id="M2Q0W1"/>
<gene>
    <name evidence="1" type="ORF">HMPREF9943_01124</name>
</gene>
<dbReference type="BioCyc" id="ECAT999415-HMP:GTTI-1150-MONOMER"/>
<keyword evidence="2" id="KW-1185">Reference proteome</keyword>
<evidence type="ECO:0000313" key="2">
    <source>
        <dbReference type="Proteomes" id="UP000011758"/>
    </source>
</evidence>
<name>M2Q0W1_9FIRM</name>
<dbReference type="Proteomes" id="UP000011758">
    <property type="component" value="Unassembled WGS sequence"/>
</dbReference>